<gene>
    <name evidence="6" type="ORF">GPM918_LOCUS856</name>
    <name evidence="7" type="ORF">SRO942_LOCUS856</name>
</gene>
<evidence type="ECO:0000313" key="8">
    <source>
        <dbReference type="Proteomes" id="UP000663829"/>
    </source>
</evidence>
<feature type="transmembrane region" description="Helical" evidence="4">
    <location>
        <begin position="713"/>
        <end position="737"/>
    </location>
</feature>
<name>A0A813PJI1_9BILA</name>
<dbReference type="InterPro" id="IPR003591">
    <property type="entry name" value="Leu-rich_rpt_typical-subtyp"/>
</dbReference>
<dbReference type="SMART" id="SM00082">
    <property type="entry name" value="LRRCT"/>
    <property type="match status" value="1"/>
</dbReference>
<keyword evidence="8" id="KW-1185">Reference proteome</keyword>
<evidence type="ECO:0000256" key="1">
    <source>
        <dbReference type="ARBA" id="ARBA00022614"/>
    </source>
</evidence>
<dbReference type="EMBL" id="CAJNOQ010000072">
    <property type="protein sequence ID" value="CAF0751446.1"/>
    <property type="molecule type" value="Genomic_DNA"/>
</dbReference>
<feature type="domain" description="LRRCT" evidence="5">
    <location>
        <begin position="501"/>
        <end position="549"/>
    </location>
</feature>
<dbReference type="InterPro" id="IPR000483">
    <property type="entry name" value="Cys-rich_flank_reg_C"/>
</dbReference>
<dbReference type="Proteomes" id="UP000663829">
    <property type="component" value="Unassembled WGS sequence"/>
</dbReference>
<dbReference type="SMART" id="SM00369">
    <property type="entry name" value="LRR_TYP"/>
    <property type="match status" value="10"/>
</dbReference>
<keyword evidence="2" id="KW-0732">Signal</keyword>
<dbReference type="OrthoDB" id="6363818at2759"/>
<evidence type="ECO:0000313" key="6">
    <source>
        <dbReference type="EMBL" id="CAF0751446.1"/>
    </source>
</evidence>
<feature type="transmembrane region" description="Helical" evidence="4">
    <location>
        <begin position="20"/>
        <end position="39"/>
    </location>
</feature>
<dbReference type="GO" id="GO:0031012">
    <property type="term" value="C:extracellular matrix"/>
    <property type="evidence" value="ECO:0007669"/>
    <property type="project" value="TreeGrafter"/>
</dbReference>
<dbReference type="Proteomes" id="UP000681722">
    <property type="component" value="Unassembled WGS sequence"/>
</dbReference>
<evidence type="ECO:0000256" key="2">
    <source>
        <dbReference type="ARBA" id="ARBA00022729"/>
    </source>
</evidence>
<accession>A0A813PJI1</accession>
<protein>
    <recommendedName>
        <fullName evidence="5">LRRCT domain-containing protein</fullName>
    </recommendedName>
</protein>
<dbReference type="InterPro" id="IPR032675">
    <property type="entry name" value="LRR_dom_sf"/>
</dbReference>
<evidence type="ECO:0000259" key="5">
    <source>
        <dbReference type="SMART" id="SM00082"/>
    </source>
</evidence>
<dbReference type="AlphaFoldDB" id="A0A813PJI1"/>
<keyword evidence="4" id="KW-0812">Transmembrane</keyword>
<dbReference type="InterPro" id="IPR001611">
    <property type="entry name" value="Leu-rich_rpt"/>
</dbReference>
<dbReference type="Gene3D" id="3.80.10.10">
    <property type="entry name" value="Ribonuclease Inhibitor"/>
    <property type="match status" value="6"/>
</dbReference>
<dbReference type="PANTHER" id="PTHR24373">
    <property type="entry name" value="SLIT RELATED LEUCINE-RICH REPEAT NEURONAL PROTEIN"/>
    <property type="match status" value="1"/>
</dbReference>
<comment type="caution">
    <text evidence="6">The sequence shown here is derived from an EMBL/GenBank/DDBJ whole genome shotgun (WGS) entry which is preliminary data.</text>
</comment>
<dbReference type="SUPFAM" id="SSF52058">
    <property type="entry name" value="L domain-like"/>
    <property type="match status" value="2"/>
</dbReference>
<keyword evidence="4" id="KW-1133">Transmembrane helix</keyword>
<keyword evidence="1" id="KW-0433">Leucine-rich repeat</keyword>
<dbReference type="GO" id="GO:0005615">
    <property type="term" value="C:extracellular space"/>
    <property type="evidence" value="ECO:0007669"/>
    <property type="project" value="TreeGrafter"/>
</dbReference>
<keyword evidence="3" id="KW-0677">Repeat</keyword>
<proteinExistence type="predicted"/>
<dbReference type="EMBL" id="CAJOBC010000072">
    <property type="protein sequence ID" value="CAF3531115.1"/>
    <property type="molecule type" value="Genomic_DNA"/>
</dbReference>
<evidence type="ECO:0000256" key="3">
    <source>
        <dbReference type="ARBA" id="ARBA00022737"/>
    </source>
</evidence>
<dbReference type="PANTHER" id="PTHR24373:SF397">
    <property type="entry name" value="IG-LIKE DOMAIN-CONTAINING PROTEIN"/>
    <property type="match status" value="1"/>
</dbReference>
<keyword evidence="4" id="KW-0472">Membrane</keyword>
<dbReference type="SMART" id="SM00365">
    <property type="entry name" value="LRR_SD22"/>
    <property type="match status" value="5"/>
</dbReference>
<reference evidence="6" key="1">
    <citation type="submission" date="2021-02" db="EMBL/GenBank/DDBJ databases">
        <authorList>
            <person name="Nowell W R."/>
        </authorList>
    </citation>
    <scope>NUCLEOTIDE SEQUENCE</scope>
</reference>
<evidence type="ECO:0000256" key="4">
    <source>
        <dbReference type="SAM" id="Phobius"/>
    </source>
</evidence>
<organism evidence="6 8">
    <name type="scientific">Didymodactylos carnosus</name>
    <dbReference type="NCBI Taxonomy" id="1234261"/>
    <lineage>
        <taxon>Eukaryota</taxon>
        <taxon>Metazoa</taxon>
        <taxon>Spiralia</taxon>
        <taxon>Gnathifera</taxon>
        <taxon>Rotifera</taxon>
        <taxon>Eurotatoria</taxon>
        <taxon>Bdelloidea</taxon>
        <taxon>Philodinida</taxon>
        <taxon>Philodinidae</taxon>
        <taxon>Didymodactylos</taxon>
    </lineage>
</organism>
<dbReference type="InterPro" id="IPR050328">
    <property type="entry name" value="Dev_Immune_Receptor"/>
</dbReference>
<sequence length="872" mass="99569">MRLLTMMTSDDYHYIIQRQYFNLFSIFFSFLFLFQYISLSLSSNILDICQSGIREDQTNYVHCGRKNLYSIPNFSNRTFNMAFDELILSDNFITHINANDFNGLRVKRLIMTGNKLQSIDAQAFRELTNYLEKIVLEFDPTIVDTIPIAIKTNLQNIRSLVLIGLNLQLLTFGNFDLMKKLEHLSLTHCNIRVIDHDAFQPLEPILKHLQLDYNQLIEINLSTLQQLEVLTITQNQIKHIDNDSLPKQLKRLDLSYNGLADMKISLSQLEYLNVQNNQLTQQHLEFIQTLTNIRELILDFNSIQTLNENVFSSTKCCQQLELLSLQGNDFNFNEQDSLVASLLFSDLKQLKRLNLARNTIKTIPTDLFNFTRTLQSLNLDRNPLMTLASSTFHGLESSLINISIQACNLHSNSLSSLKILTNLERIKLSSNDIDYVPDDLFVSLTNLTLVDLQRNQLQIVPKFSDKNKLKDLELSGNKLTTFDEYTLKQLTQLVTLDLSSNPLECDCKLIPLYQWLNEKFQPELIQYLQWTCSNGKQLSTLNIHDFTCTVAEDKTLTSTKLKELFSTVKPLVRENMEPITTIETTLKLRTTTTTTLLTNIITDLNVWIKDDNSAIIEWNTSSIIPNHLLVLRLIVIENGYLLPSLNLNISQKYFLLEKLKSQTQYTICLTILNTQKYCRDLITGSTTTPIPLSKAISISKTSTTTLTSTDIQYLILGTVLGAISVLLILIVFIIILVRKQRRKKHESSKTTSIESYYNAGGSDISALSSEQQPTLKCLPPPPLLTPFYYFPPSECPHNCCTSLSMNGGVGGDFERSGTNSTDLSNINPSTYHIYHEIPFSDTCTSALRRPNIFDNTHLIEQQQLRHTTPIII</sequence>
<dbReference type="Pfam" id="PF13855">
    <property type="entry name" value="LRR_8"/>
    <property type="match status" value="2"/>
</dbReference>
<evidence type="ECO:0000313" key="7">
    <source>
        <dbReference type="EMBL" id="CAF3531115.1"/>
    </source>
</evidence>